<dbReference type="SUPFAM" id="SSF49606">
    <property type="entry name" value="Neurophysin II"/>
    <property type="match status" value="1"/>
</dbReference>
<feature type="disulfide bond" evidence="4">
    <location>
        <begin position="56"/>
        <end position="79"/>
    </location>
</feature>
<dbReference type="AlphaFoldDB" id="A0AA39F8D0"/>
<dbReference type="SMART" id="SM00003">
    <property type="entry name" value="NH"/>
    <property type="match status" value="1"/>
</dbReference>
<feature type="transmembrane region" description="Helical" evidence="5">
    <location>
        <begin position="6"/>
        <end position="25"/>
    </location>
</feature>
<comment type="similarity">
    <text evidence="1">Belongs to the vasopressin/oxytocin family.</text>
</comment>
<dbReference type="Gene3D" id="2.60.9.10">
    <property type="entry name" value="Neurohypophysial hormone domain"/>
    <property type="match status" value="1"/>
</dbReference>
<feature type="disulfide bond" evidence="4">
    <location>
        <begin position="48"/>
        <end position="62"/>
    </location>
</feature>
<evidence type="ECO:0000313" key="6">
    <source>
        <dbReference type="EMBL" id="KAK0164842.1"/>
    </source>
</evidence>
<feature type="disulfide bond" evidence="4">
    <location>
        <begin position="96"/>
        <end position="109"/>
    </location>
</feature>
<accession>A0AA39F8D0</accession>
<keyword evidence="7" id="KW-1185">Reference proteome</keyword>
<keyword evidence="5" id="KW-0472">Membrane</keyword>
<keyword evidence="5" id="KW-0812">Transmembrane</keyword>
<protein>
    <submittedName>
        <fullName evidence="6">Uncharacterized protein</fullName>
    </submittedName>
</protein>
<comment type="caution">
    <text evidence="6">The sequence shown here is derived from an EMBL/GenBank/DDBJ whole genome shotgun (WGS) entry which is preliminary data.</text>
</comment>
<dbReference type="PROSITE" id="PS51257">
    <property type="entry name" value="PROKAR_LIPOPROTEIN"/>
    <property type="match status" value="1"/>
</dbReference>
<name>A0AA39F8D0_9HYME</name>
<evidence type="ECO:0000256" key="1">
    <source>
        <dbReference type="ARBA" id="ARBA00007369"/>
    </source>
</evidence>
<keyword evidence="3 4" id="KW-1015">Disulfide bond</keyword>
<evidence type="ECO:0000256" key="2">
    <source>
        <dbReference type="ARBA" id="ARBA00022729"/>
    </source>
</evidence>
<evidence type="ECO:0000313" key="7">
    <source>
        <dbReference type="Proteomes" id="UP001168990"/>
    </source>
</evidence>
<reference evidence="6" key="2">
    <citation type="submission" date="2023-03" db="EMBL/GenBank/DDBJ databases">
        <authorList>
            <person name="Inwood S.N."/>
            <person name="Skelly J.G."/>
            <person name="Guhlin J."/>
            <person name="Harrop T.W.R."/>
            <person name="Goldson S.G."/>
            <person name="Dearden P.K."/>
        </authorList>
    </citation>
    <scope>NUCLEOTIDE SEQUENCE</scope>
    <source>
        <strain evidence="6">Irish</strain>
        <tissue evidence="6">Whole body</tissue>
    </source>
</reference>
<dbReference type="InterPro" id="IPR000981">
    <property type="entry name" value="Neurhyp_horm"/>
</dbReference>
<dbReference type="EMBL" id="JAQQBS010001422">
    <property type="protein sequence ID" value="KAK0164842.1"/>
    <property type="molecule type" value="Genomic_DNA"/>
</dbReference>
<dbReference type="GO" id="GO:0005185">
    <property type="term" value="F:neurohypophyseal hormone activity"/>
    <property type="evidence" value="ECO:0007669"/>
    <property type="project" value="InterPro"/>
</dbReference>
<dbReference type="PANTHER" id="PTHR11681:SF5">
    <property type="entry name" value="ISOTOCIN"/>
    <property type="match status" value="1"/>
</dbReference>
<evidence type="ECO:0000256" key="3">
    <source>
        <dbReference type="ARBA" id="ARBA00023157"/>
    </source>
</evidence>
<sequence>MSKQTFFIVSIFICTAVGCLITNCPRGGKRRDLSMSLLSNAFKKCTSCGPKLQGNCFGPNICCGSTIGCYFGTSETHNCRGENLFFNPCIAGFAMCRDNTGRCAANNICCTQESCHIDSTCRLEEDYTNEYKIGQEYSRNIAENDS</sequence>
<dbReference type="PIRSF" id="PIRSF001815">
    <property type="entry name" value="Nonapeptide_hormone_precursor"/>
    <property type="match status" value="1"/>
</dbReference>
<feature type="disulfide bond" evidence="4">
    <location>
        <begin position="19"/>
        <end position="24"/>
    </location>
</feature>
<organism evidence="6 7">
    <name type="scientific">Microctonus aethiopoides</name>
    <dbReference type="NCBI Taxonomy" id="144406"/>
    <lineage>
        <taxon>Eukaryota</taxon>
        <taxon>Metazoa</taxon>
        <taxon>Ecdysozoa</taxon>
        <taxon>Arthropoda</taxon>
        <taxon>Hexapoda</taxon>
        <taxon>Insecta</taxon>
        <taxon>Pterygota</taxon>
        <taxon>Neoptera</taxon>
        <taxon>Endopterygota</taxon>
        <taxon>Hymenoptera</taxon>
        <taxon>Apocrita</taxon>
        <taxon>Ichneumonoidea</taxon>
        <taxon>Braconidae</taxon>
        <taxon>Euphorinae</taxon>
        <taxon>Microctonus</taxon>
    </lineage>
</organism>
<proteinExistence type="inferred from homology"/>
<dbReference type="InterPro" id="IPR022423">
    <property type="entry name" value="Neurohypophysial_hormone_CS"/>
</dbReference>
<keyword evidence="5" id="KW-1133">Transmembrane helix</keyword>
<dbReference type="PROSITE" id="PS00264">
    <property type="entry name" value="NEUROHYPOPHYS_HORM"/>
    <property type="match status" value="1"/>
</dbReference>
<dbReference type="GO" id="GO:0030141">
    <property type="term" value="C:secretory granule"/>
    <property type="evidence" value="ECO:0007669"/>
    <property type="project" value="TreeGrafter"/>
</dbReference>
<reference evidence="6" key="1">
    <citation type="journal article" date="2023" name="bioRxiv">
        <title>Scaffold-level genome assemblies of two parasitoid biocontrol wasps reveal the parthenogenesis mechanism and an associated novel virus.</title>
        <authorList>
            <person name="Inwood S."/>
            <person name="Skelly J."/>
            <person name="Guhlin J."/>
            <person name="Harrop T."/>
            <person name="Goldson S."/>
            <person name="Dearden P."/>
        </authorList>
    </citation>
    <scope>NUCLEOTIDE SEQUENCE</scope>
    <source>
        <strain evidence="6">Irish</strain>
        <tissue evidence="6">Whole body</tissue>
    </source>
</reference>
<dbReference type="GO" id="GO:0005615">
    <property type="term" value="C:extracellular space"/>
    <property type="evidence" value="ECO:0007669"/>
    <property type="project" value="TreeGrafter"/>
</dbReference>
<feature type="disulfide bond" evidence="4">
    <location>
        <begin position="110"/>
        <end position="115"/>
    </location>
</feature>
<dbReference type="Pfam" id="PF00184">
    <property type="entry name" value="Hormone_5"/>
    <property type="match status" value="1"/>
</dbReference>
<feature type="disulfide bond" evidence="4">
    <location>
        <begin position="63"/>
        <end position="69"/>
    </location>
</feature>
<dbReference type="FunFam" id="2.60.9.10:FF:000001">
    <property type="entry name" value="oxytocin-neurophysin 1"/>
    <property type="match status" value="1"/>
</dbReference>
<keyword evidence="2" id="KW-0732">Signal</keyword>
<feature type="disulfide bond" evidence="4">
    <location>
        <begin position="45"/>
        <end position="89"/>
    </location>
</feature>
<gene>
    <name evidence="6" type="ORF">PV328_003414</name>
</gene>
<dbReference type="InterPro" id="IPR036387">
    <property type="entry name" value="Neurhyp_horm_dom_sf"/>
</dbReference>
<evidence type="ECO:0000256" key="5">
    <source>
        <dbReference type="SAM" id="Phobius"/>
    </source>
</evidence>
<dbReference type="Proteomes" id="UP001168990">
    <property type="component" value="Unassembled WGS sequence"/>
</dbReference>
<dbReference type="PRINTS" id="PR00831">
    <property type="entry name" value="NEUROPHYSIN"/>
</dbReference>
<dbReference type="PANTHER" id="PTHR11681">
    <property type="entry name" value="NEUROPHYSIN"/>
    <property type="match status" value="1"/>
</dbReference>
<evidence type="ECO:0000256" key="4">
    <source>
        <dbReference type="PIRSR" id="PIRSR001815-50"/>
    </source>
</evidence>
<feature type="disulfide bond" evidence="4">
    <location>
        <begin position="103"/>
        <end position="121"/>
    </location>
</feature>
<dbReference type="Pfam" id="PF00220">
    <property type="entry name" value="Hormone_4"/>
    <property type="match status" value="1"/>
</dbReference>